<dbReference type="Pfam" id="PF07811">
    <property type="entry name" value="TadE"/>
    <property type="match status" value="1"/>
</dbReference>
<dbReference type="EMBL" id="JFBT01000001">
    <property type="protein sequence ID" value="EXG80723.1"/>
    <property type="molecule type" value="Genomic_DNA"/>
</dbReference>
<feature type="region of interest" description="Disordered" evidence="1">
    <location>
        <begin position="1"/>
        <end position="22"/>
    </location>
</feature>
<accession>A0A010YZU5</accession>
<feature type="compositionally biased region" description="Basic residues" evidence="1">
    <location>
        <begin position="1"/>
        <end position="15"/>
    </location>
</feature>
<comment type="caution">
    <text evidence="3">The sequence shown here is derived from an EMBL/GenBank/DDBJ whole genome shotgun (WGS) entry which is preliminary data.</text>
</comment>
<organism evidence="3 4">
    <name type="scientific">Cryptosporangium arvum DSM 44712</name>
    <dbReference type="NCBI Taxonomy" id="927661"/>
    <lineage>
        <taxon>Bacteria</taxon>
        <taxon>Bacillati</taxon>
        <taxon>Actinomycetota</taxon>
        <taxon>Actinomycetes</taxon>
        <taxon>Cryptosporangiales</taxon>
        <taxon>Cryptosporangiaceae</taxon>
        <taxon>Cryptosporangium</taxon>
    </lineage>
</organism>
<sequence>MAGRVRGRLRVGRGRPRGERGSSPVELAILAPAVLLALFASIQVAAVFMARSVALSAAQEAATAERVAGAPAGAGEDRGQRFLSRAGDWLDAGQVDVRRDGEQVTTTVTGEAISLIPGFSFTVTETARGEVERFTTDDGGAAP</sequence>
<dbReference type="AlphaFoldDB" id="A0A010YZU5"/>
<reference evidence="3 4" key="1">
    <citation type="submission" date="2013-07" db="EMBL/GenBank/DDBJ databases">
        <authorList>
            <consortium name="DOE Joint Genome Institute"/>
            <person name="Eisen J."/>
            <person name="Huntemann M."/>
            <person name="Han J."/>
            <person name="Chen A."/>
            <person name="Kyrpides N."/>
            <person name="Mavromatis K."/>
            <person name="Markowitz V."/>
            <person name="Palaniappan K."/>
            <person name="Ivanova N."/>
            <person name="Schaumberg A."/>
            <person name="Pati A."/>
            <person name="Liolios K."/>
            <person name="Nordberg H.P."/>
            <person name="Cantor M.N."/>
            <person name="Hua S.X."/>
            <person name="Woyke T."/>
        </authorList>
    </citation>
    <scope>NUCLEOTIDE SEQUENCE [LARGE SCALE GENOMIC DNA]</scope>
    <source>
        <strain evidence="3 4">DSM 44712</strain>
    </source>
</reference>
<feature type="domain" description="TadE-like" evidence="2">
    <location>
        <begin position="21"/>
        <end position="62"/>
    </location>
</feature>
<dbReference type="Proteomes" id="UP000021053">
    <property type="component" value="Unassembled WGS sequence"/>
</dbReference>
<gene>
    <name evidence="3" type="ORF">CryarDRAFT_1810</name>
</gene>
<protein>
    <submittedName>
        <fullName evidence="3">TadE-like protein</fullName>
    </submittedName>
</protein>
<dbReference type="InterPro" id="IPR012495">
    <property type="entry name" value="TadE-like_dom"/>
</dbReference>
<dbReference type="HOGENOM" id="CLU_117215_2_0_11"/>
<name>A0A010YZU5_9ACTN</name>
<evidence type="ECO:0000256" key="1">
    <source>
        <dbReference type="SAM" id="MobiDB-lite"/>
    </source>
</evidence>
<evidence type="ECO:0000313" key="3">
    <source>
        <dbReference type="EMBL" id="EXG80723.1"/>
    </source>
</evidence>
<evidence type="ECO:0000313" key="4">
    <source>
        <dbReference type="Proteomes" id="UP000021053"/>
    </source>
</evidence>
<evidence type="ECO:0000259" key="2">
    <source>
        <dbReference type="Pfam" id="PF07811"/>
    </source>
</evidence>
<dbReference type="OrthoDB" id="4220102at2"/>
<proteinExistence type="predicted"/>
<keyword evidence="4" id="KW-1185">Reference proteome</keyword>